<evidence type="ECO:0000313" key="1">
    <source>
        <dbReference type="EMBL" id="KAF2773958.1"/>
    </source>
</evidence>
<gene>
    <name evidence="1" type="ORF">EJ03DRAFT_73011</name>
</gene>
<organism evidence="1 2">
    <name type="scientific">Teratosphaeria nubilosa</name>
    <dbReference type="NCBI Taxonomy" id="161662"/>
    <lineage>
        <taxon>Eukaryota</taxon>
        <taxon>Fungi</taxon>
        <taxon>Dikarya</taxon>
        <taxon>Ascomycota</taxon>
        <taxon>Pezizomycotina</taxon>
        <taxon>Dothideomycetes</taxon>
        <taxon>Dothideomycetidae</taxon>
        <taxon>Mycosphaerellales</taxon>
        <taxon>Teratosphaeriaceae</taxon>
        <taxon>Teratosphaeria</taxon>
    </lineage>
</organism>
<name>A0A6G1LNE6_9PEZI</name>
<keyword evidence="2" id="KW-1185">Reference proteome</keyword>
<dbReference type="Proteomes" id="UP000799436">
    <property type="component" value="Unassembled WGS sequence"/>
</dbReference>
<evidence type="ECO:0000313" key="2">
    <source>
        <dbReference type="Proteomes" id="UP000799436"/>
    </source>
</evidence>
<protein>
    <submittedName>
        <fullName evidence="1">Uncharacterized protein</fullName>
    </submittedName>
</protein>
<proteinExistence type="predicted"/>
<dbReference type="AlphaFoldDB" id="A0A6G1LNE6"/>
<reference evidence="1" key="1">
    <citation type="journal article" date="2020" name="Stud. Mycol.">
        <title>101 Dothideomycetes genomes: a test case for predicting lifestyles and emergence of pathogens.</title>
        <authorList>
            <person name="Haridas S."/>
            <person name="Albert R."/>
            <person name="Binder M."/>
            <person name="Bloem J."/>
            <person name="Labutti K."/>
            <person name="Salamov A."/>
            <person name="Andreopoulos B."/>
            <person name="Baker S."/>
            <person name="Barry K."/>
            <person name="Bills G."/>
            <person name="Bluhm B."/>
            <person name="Cannon C."/>
            <person name="Castanera R."/>
            <person name="Culley D."/>
            <person name="Daum C."/>
            <person name="Ezra D."/>
            <person name="Gonzalez J."/>
            <person name="Henrissat B."/>
            <person name="Kuo A."/>
            <person name="Liang C."/>
            <person name="Lipzen A."/>
            <person name="Lutzoni F."/>
            <person name="Magnuson J."/>
            <person name="Mondo S."/>
            <person name="Nolan M."/>
            <person name="Ohm R."/>
            <person name="Pangilinan J."/>
            <person name="Park H.-J."/>
            <person name="Ramirez L."/>
            <person name="Alfaro M."/>
            <person name="Sun H."/>
            <person name="Tritt A."/>
            <person name="Yoshinaga Y."/>
            <person name="Zwiers L.-H."/>
            <person name="Turgeon B."/>
            <person name="Goodwin S."/>
            <person name="Spatafora J."/>
            <person name="Crous P."/>
            <person name="Grigoriev I."/>
        </authorList>
    </citation>
    <scope>NUCLEOTIDE SEQUENCE</scope>
    <source>
        <strain evidence="1">CBS 116005</strain>
    </source>
</reference>
<accession>A0A6G1LNE6</accession>
<dbReference type="PROSITE" id="PS51257">
    <property type="entry name" value="PROKAR_LIPOPROTEIN"/>
    <property type="match status" value="1"/>
</dbReference>
<dbReference type="EMBL" id="ML995809">
    <property type="protein sequence ID" value="KAF2773958.1"/>
    <property type="molecule type" value="Genomic_DNA"/>
</dbReference>
<sequence>MRDCRTVKACRPPRHPPQLSAACACLQRHTAAASKQTIEDRRCMANRLTRCAALPETASCRKTTLRCLDSHVAIPGLMHFAIILTDTNQFQYFLRKAFEMRRRGSYQNPRPRCDTYAGTYLASPSSRIRGCHSSRVCQLTAACTHARSQSRAGSAHLPSHDLVTGASSFSPLAILPDAGNPADMFQTMYLLPAVPTSVR</sequence>